<dbReference type="AlphaFoldDB" id="A0A1A8PFM2"/>
<dbReference type="SUPFAM" id="SSF53098">
    <property type="entry name" value="Ribonuclease H-like"/>
    <property type="match status" value="1"/>
</dbReference>
<keyword evidence="4" id="KW-0862">Zinc</keyword>
<proteinExistence type="predicted"/>
<dbReference type="PANTHER" id="PTHR46481">
    <property type="entry name" value="ZINC FINGER BED DOMAIN-CONTAINING PROTEIN 4"/>
    <property type="match status" value="1"/>
</dbReference>
<keyword evidence="2" id="KW-0479">Metal-binding</keyword>
<reference evidence="8" key="1">
    <citation type="submission" date="2016-05" db="EMBL/GenBank/DDBJ databases">
        <authorList>
            <person name="Lavstsen T."/>
            <person name="Jespersen J.S."/>
        </authorList>
    </citation>
    <scope>NUCLEOTIDE SEQUENCE</scope>
    <source>
        <tissue evidence="8">Brain</tissue>
    </source>
</reference>
<feature type="region of interest" description="Disordered" evidence="6">
    <location>
        <begin position="240"/>
        <end position="262"/>
    </location>
</feature>
<dbReference type="Pfam" id="PF05699">
    <property type="entry name" value="Dimer_Tnp_hAT"/>
    <property type="match status" value="1"/>
</dbReference>
<evidence type="ECO:0000256" key="3">
    <source>
        <dbReference type="ARBA" id="ARBA00022771"/>
    </source>
</evidence>
<dbReference type="InterPro" id="IPR012337">
    <property type="entry name" value="RNaseH-like_sf"/>
</dbReference>
<gene>
    <name evidence="8" type="primary">ZBED4</name>
</gene>
<evidence type="ECO:0000256" key="4">
    <source>
        <dbReference type="ARBA" id="ARBA00022833"/>
    </source>
</evidence>
<keyword evidence="5" id="KW-0539">Nucleus</keyword>
<dbReference type="PANTHER" id="PTHR46481:SF10">
    <property type="entry name" value="ZINC FINGER BED DOMAIN-CONTAINING PROTEIN 39"/>
    <property type="match status" value="1"/>
</dbReference>
<dbReference type="GO" id="GO:0008270">
    <property type="term" value="F:zinc ion binding"/>
    <property type="evidence" value="ECO:0007669"/>
    <property type="project" value="UniProtKB-KW"/>
</dbReference>
<evidence type="ECO:0000256" key="5">
    <source>
        <dbReference type="ARBA" id="ARBA00023242"/>
    </source>
</evidence>
<organism evidence="8">
    <name type="scientific">Nothobranchius rachovii</name>
    <name type="common">bluefin notho</name>
    <dbReference type="NCBI Taxonomy" id="451742"/>
    <lineage>
        <taxon>Eukaryota</taxon>
        <taxon>Metazoa</taxon>
        <taxon>Chordata</taxon>
        <taxon>Craniata</taxon>
        <taxon>Vertebrata</taxon>
        <taxon>Euteleostomi</taxon>
        <taxon>Actinopterygii</taxon>
        <taxon>Neopterygii</taxon>
        <taxon>Teleostei</taxon>
        <taxon>Neoteleostei</taxon>
        <taxon>Acanthomorphata</taxon>
        <taxon>Ovalentaria</taxon>
        <taxon>Atherinomorphae</taxon>
        <taxon>Cyprinodontiformes</taxon>
        <taxon>Nothobranchiidae</taxon>
        <taxon>Nothobranchius</taxon>
    </lineage>
</organism>
<dbReference type="InterPro" id="IPR008906">
    <property type="entry name" value="HATC_C_dom"/>
</dbReference>
<reference evidence="8" key="2">
    <citation type="submission" date="2016-06" db="EMBL/GenBank/DDBJ databases">
        <title>The genome of a short-lived fish provides insights into sex chromosome evolution and the genetic control of aging.</title>
        <authorList>
            <person name="Reichwald K."/>
            <person name="Felder M."/>
            <person name="Petzold A."/>
            <person name="Koch P."/>
            <person name="Groth M."/>
            <person name="Platzer M."/>
        </authorList>
    </citation>
    <scope>NUCLEOTIDE SEQUENCE</scope>
    <source>
        <tissue evidence="8">Brain</tissue>
    </source>
</reference>
<keyword evidence="3" id="KW-0863">Zinc-finger</keyword>
<evidence type="ECO:0000256" key="2">
    <source>
        <dbReference type="ARBA" id="ARBA00022723"/>
    </source>
</evidence>
<feature type="domain" description="HAT C-terminal dimerisation" evidence="7">
    <location>
        <begin position="292"/>
        <end position="370"/>
    </location>
</feature>
<evidence type="ECO:0000256" key="1">
    <source>
        <dbReference type="ARBA" id="ARBA00004123"/>
    </source>
</evidence>
<dbReference type="EMBL" id="HAEI01002367">
    <property type="protein sequence ID" value="SBR80066.1"/>
    <property type="molecule type" value="Transcribed_RNA"/>
</dbReference>
<protein>
    <submittedName>
        <fullName evidence="8">Zinc finger, BED domain containing 4</fullName>
    </submittedName>
</protein>
<name>A0A1A8PFM2_9TELE</name>
<dbReference type="InterPro" id="IPR052035">
    <property type="entry name" value="ZnF_BED_domain_contain"/>
</dbReference>
<evidence type="ECO:0000256" key="6">
    <source>
        <dbReference type="SAM" id="MobiDB-lite"/>
    </source>
</evidence>
<comment type="subcellular location">
    <subcellularLocation>
        <location evidence="1">Nucleus</location>
    </subcellularLocation>
</comment>
<sequence>MDRLNFCFTPCYAACPGFSRIAHRRAHPTVNGKDVKQLGIDKQRVHAILRDNAANMRKAMRDMGAQSVGCVAHSCQLCVHEGLLSQRSVTETLANARKISILEQKRALSIYTADHNLPATLTSSQWTLMENTAEVLVPLEELTREVSKETATAADVIPAISALRRVLSREQTTDQGVRTMKRTLLEAVETRFAEVEKETLYSIATLVDPRYKDRYFTKSDHLRFAKDSLIQEVMKMEENRVASKEPEAAEPVSKAPRQGAGSSLGSILDEILEERQPEAQSVSTTSADVQVRIYLSEQTIPRKSNPLDYWKTHATQFPSLAAVATKFLCAPCTSVDSERLFSAVSNILDENRNRLSPDKLEMLIFLKKNMHFIWEP</sequence>
<evidence type="ECO:0000313" key="8">
    <source>
        <dbReference type="EMBL" id="SBR80066.1"/>
    </source>
</evidence>
<dbReference type="GO" id="GO:0046983">
    <property type="term" value="F:protein dimerization activity"/>
    <property type="evidence" value="ECO:0007669"/>
    <property type="project" value="InterPro"/>
</dbReference>
<dbReference type="GO" id="GO:0005634">
    <property type="term" value="C:nucleus"/>
    <property type="evidence" value="ECO:0007669"/>
    <property type="project" value="UniProtKB-SubCell"/>
</dbReference>
<evidence type="ECO:0000259" key="7">
    <source>
        <dbReference type="Pfam" id="PF05699"/>
    </source>
</evidence>
<accession>A0A1A8PFM2</accession>